<organism evidence="2 3">
    <name type="scientific">Kingella potus</name>
    <dbReference type="NCBI Taxonomy" id="265175"/>
    <lineage>
        <taxon>Bacteria</taxon>
        <taxon>Pseudomonadati</taxon>
        <taxon>Pseudomonadota</taxon>
        <taxon>Betaproteobacteria</taxon>
        <taxon>Neisseriales</taxon>
        <taxon>Neisseriaceae</taxon>
        <taxon>Kingella</taxon>
    </lineage>
</organism>
<dbReference type="EMBL" id="UGJJ01000001">
    <property type="protein sequence ID" value="STQ99840.1"/>
    <property type="molecule type" value="Genomic_DNA"/>
</dbReference>
<dbReference type="InterPro" id="IPR031876">
    <property type="entry name" value="DUF4760"/>
</dbReference>
<dbReference type="Proteomes" id="UP000254293">
    <property type="component" value="Unassembled WGS sequence"/>
</dbReference>
<proteinExistence type="predicted"/>
<feature type="transmembrane region" description="Helical" evidence="1">
    <location>
        <begin position="12"/>
        <end position="31"/>
    </location>
</feature>
<reference evidence="2 3" key="1">
    <citation type="submission" date="2018-06" db="EMBL/GenBank/DDBJ databases">
        <authorList>
            <consortium name="Pathogen Informatics"/>
            <person name="Doyle S."/>
        </authorList>
    </citation>
    <scope>NUCLEOTIDE SEQUENCE [LARGE SCALE GENOMIC DNA]</scope>
    <source>
        <strain evidence="2 3">NCTC13336</strain>
    </source>
</reference>
<name>A0A377QYM1_9NEIS</name>
<evidence type="ECO:0000256" key="1">
    <source>
        <dbReference type="SAM" id="Phobius"/>
    </source>
</evidence>
<keyword evidence="1" id="KW-0472">Membrane</keyword>
<dbReference type="Pfam" id="PF15956">
    <property type="entry name" value="DUF4760"/>
    <property type="match status" value="1"/>
</dbReference>
<sequence length="168" mass="19663">MAEYQILGQPLGYWLQTVAIVASAVFAGWQIKALRKQHVSNDIQWKQRATIDAVMADRKDDNLIRSRRVYAKLKQANTNFDAIGSAPLLENEECNHAILDILNNYEFMAAGIREDAFDEQIYKRMKRSLIIADWQILNIYIQALRKRECRPKLFAEFQWLAEKWQNES</sequence>
<gene>
    <name evidence="2" type="ORF">NCTC13336_00026</name>
</gene>
<evidence type="ECO:0008006" key="4">
    <source>
        <dbReference type="Google" id="ProtNLM"/>
    </source>
</evidence>
<accession>A0A377QYM1</accession>
<keyword evidence="1" id="KW-1133">Transmembrane helix</keyword>
<keyword evidence="1" id="KW-0812">Transmembrane</keyword>
<dbReference type="AlphaFoldDB" id="A0A377QYM1"/>
<evidence type="ECO:0000313" key="2">
    <source>
        <dbReference type="EMBL" id="STQ99840.1"/>
    </source>
</evidence>
<dbReference type="RefSeq" id="WP_218564323.1">
    <property type="nucleotide sequence ID" value="NZ_CP091516.1"/>
</dbReference>
<keyword evidence="3" id="KW-1185">Reference proteome</keyword>
<evidence type="ECO:0000313" key="3">
    <source>
        <dbReference type="Proteomes" id="UP000254293"/>
    </source>
</evidence>
<protein>
    <recommendedName>
        <fullName evidence="4">DUF4760 domain-containing protein</fullName>
    </recommendedName>
</protein>